<dbReference type="InterPro" id="IPR043128">
    <property type="entry name" value="Rev_trsase/Diguanyl_cyclase"/>
</dbReference>
<accession>A0A2T4JAR1</accession>
<reference evidence="1 2" key="1">
    <citation type="submission" date="2018-03" db="EMBL/GenBank/DDBJ databases">
        <title>Cereibacter changlensis.</title>
        <authorList>
            <person name="Meyer T.E."/>
            <person name="Miller S."/>
            <person name="Lodha T."/>
            <person name="Gandham S."/>
            <person name="Chintalapati S."/>
            <person name="Chintalapati V.R."/>
        </authorList>
    </citation>
    <scope>NUCLEOTIDE SEQUENCE [LARGE SCALE GENOMIC DNA]</scope>
    <source>
        <strain evidence="1 2">JA139</strain>
    </source>
</reference>
<protein>
    <recommendedName>
        <fullName evidence="3">GGDEF domain-containing protein</fullName>
    </recommendedName>
</protein>
<evidence type="ECO:0000313" key="2">
    <source>
        <dbReference type="Proteomes" id="UP000241010"/>
    </source>
</evidence>
<keyword evidence="2" id="KW-1185">Reference proteome</keyword>
<gene>
    <name evidence="1" type="ORF">C5F48_24510</name>
</gene>
<dbReference type="AlphaFoldDB" id="A0A2T4JAR1"/>
<feature type="non-terminal residue" evidence="1">
    <location>
        <position position="1"/>
    </location>
</feature>
<comment type="caution">
    <text evidence="1">The sequence shown here is derived from an EMBL/GenBank/DDBJ whole genome shotgun (WGS) entry which is preliminary data.</text>
</comment>
<dbReference type="SUPFAM" id="SSF55073">
    <property type="entry name" value="Nucleotide cyclase"/>
    <property type="match status" value="1"/>
</dbReference>
<evidence type="ECO:0008006" key="3">
    <source>
        <dbReference type="Google" id="ProtNLM"/>
    </source>
</evidence>
<proteinExistence type="predicted"/>
<dbReference type="InterPro" id="IPR029787">
    <property type="entry name" value="Nucleotide_cyclase"/>
</dbReference>
<dbReference type="Proteomes" id="UP000241010">
    <property type="component" value="Unassembled WGS sequence"/>
</dbReference>
<name>A0A2T4JAR1_9RHOB</name>
<dbReference type="EMBL" id="PZKG01000433">
    <property type="protein sequence ID" value="PTE14918.1"/>
    <property type="molecule type" value="Genomic_DNA"/>
</dbReference>
<evidence type="ECO:0000313" key="1">
    <source>
        <dbReference type="EMBL" id="PTE14918.1"/>
    </source>
</evidence>
<organism evidence="1 2">
    <name type="scientific">Cereibacter changlensis JA139</name>
    <dbReference type="NCBI Taxonomy" id="1188249"/>
    <lineage>
        <taxon>Bacteria</taxon>
        <taxon>Pseudomonadati</taxon>
        <taxon>Pseudomonadota</taxon>
        <taxon>Alphaproteobacteria</taxon>
        <taxon>Rhodobacterales</taxon>
        <taxon>Paracoccaceae</taxon>
        <taxon>Cereibacter</taxon>
    </lineage>
</organism>
<dbReference type="Gene3D" id="3.30.70.270">
    <property type="match status" value="1"/>
</dbReference>
<sequence>TASFGVESIGEAGPSVESWLAAADRRLYEAKAAGRNRCLADRQGSSGDVTRAHIKAWRRPLPAALVALS</sequence>